<dbReference type="AlphaFoldDB" id="A0A1H4NTB3"/>
<proteinExistence type="predicted"/>
<accession>A0A1H4NTB3</accession>
<evidence type="ECO:0000313" key="1">
    <source>
        <dbReference type="EMBL" id="SEB98404.1"/>
    </source>
</evidence>
<reference evidence="1 2" key="1">
    <citation type="submission" date="2016-10" db="EMBL/GenBank/DDBJ databases">
        <authorList>
            <person name="de Groot N.N."/>
        </authorList>
    </citation>
    <scope>NUCLEOTIDE SEQUENCE [LARGE SCALE GENOMIC DNA]</scope>
    <source>
        <strain evidence="1 2">AB35.6</strain>
    </source>
</reference>
<protein>
    <submittedName>
        <fullName evidence="1">Uncharacterized protein</fullName>
    </submittedName>
</protein>
<dbReference type="Proteomes" id="UP000182409">
    <property type="component" value="Unassembled WGS sequence"/>
</dbReference>
<name>A0A1H4NTB3_9BACT</name>
<evidence type="ECO:0000313" key="2">
    <source>
        <dbReference type="Proteomes" id="UP000182409"/>
    </source>
</evidence>
<gene>
    <name evidence="1" type="ORF">SAMN05443244_2348</name>
</gene>
<sequence>MAATTFLRTKAGFRVIYAHGAARTITRHGIDAIFTDLHIGGENQAQILQLASGQSMTVIVDDDN</sequence>
<organism evidence="1 2">
    <name type="scientific">Terriglobus roseus</name>
    <dbReference type="NCBI Taxonomy" id="392734"/>
    <lineage>
        <taxon>Bacteria</taxon>
        <taxon>Pseudomonadati</taxon>
        <taxon>Acidobacteriota</taxon>
        <taxon>Terriglobia</taxon>
        <taxon>Terriglobales</taxon>
        <taxon>Acidobacteriaceae</taxon>
        <taxon>Terriglobus</taxon>
    </lineage>
</organism>
<dbReference type="EMBL" id="FNSD01000001">
    <property type="protein sequence ID" value="SEB98404.1"/>
    <property type="molecule type" value="Genomic_DNA"/>
</dbReference>